<dbReference type="PANTHER" id="PTHR46268">
    <property type="entry name" value="STRESS RESPONSE PROTEIN NHAX"/>
    <property type="match status" value="1"/>
</dbReference>
<name>A0A0M9UD66_9CHLR</name>
<evidence type="ECO:0000259" key="2">
    <source>
        <dbReference type="Pfam" id="PF00582"/>
    </source>
</evidence>
<dbReference type="STRING" id="872965.SE16_10800"/>
<evidence type="ECO:0000313" key="6">
    <source>
        <dbReference type="Proteomes" id="UP000050502"/>
    </source>
</evidence>
<dbReference type="OrthoDB" id="5564966at2"/>
<sequence>MFKTIIVGVDESDRSRYAAKVAADIAQKYGADLVLVHAYEPVPRYLGNEMFENAVEKALTYGEKILEETVKALPEGIVAETDLLEGPAANALLSAAEAHKADLIVIGSRGLGELAALALGSVGHKLIQQSPVPVLIVKHGTGEA</sequence>
<dbReference type="InterPro" id="IPR006016">
    <property type="entry name" value="UspA"/>
</dbReference>
<dbReference type="AlphaFoldDB" id="A0A0M9UD66"/>
<evidence type="ECO:0000256" key="1">
    <source>
        <dbReference type="ARBA" id="ARBA00008791"/>
    </source>
</evidence>
<dbReference type="SUPFAM" id="SSF52402">
    <property type="entry name" value="Adenine nucleotide alpha hydrolases-like"/>
    <property type="match status" value="1"/>
</dbReference>
<gene>
    <name evidence="3" type="ORF">ARMA_2063</name>
    <name evidence="4" type="ORF">SE16_10800</name>
</gene>
<dbReference type="Proteomes" id="UP000037784">
    <property type="component" value="Unassembled WGS sequence"/>
</dbReference>
<accession>A0A0M9UD66</accession>
<reference evidence="5" key="3">
    <citation type="submission" date="2015-08" db="EMBL/GenBank/DDBJ databases">
        <title>Draft Genome Sequence of a Heterotrophic Facultative Anaerobic Bacterium Ardenticatena maritima Strain 110S.</title>
        <authorList>
            <person name="Kawaichi S."/>
            <person name="Yoshida T."/>
            <person name="Sako Y."/>
            <person name="Nakamura R."/>
        </authorList>
    </citation>
    <scope>NUCLEOTIDE SEQUENCE [LARGE SCALE GENOMIC DNA]</scope>
    <source>
        <strain evidence="5">110S</strain>
    </source>
</reference>
<dbReference type="RefSeq" id="WP_054493448.1">
    <property type="nucleotide sequence ID" value="NZ_BBZA01000179.1"/>
</dbReference>
<dbReference type="PRINTS" id="PR01438">
    <property type="entry name" value="UNVRSLSTRESS"/>
</dbReference>
<dbReference type="InterPro" id="IPR014729">
    <property type="entry name" value="Rossmann-like_a/b/a_fold"/>
</dbReference>
<evidence type="ECO:0000313" key="4">
    <source>
        <dbReference type="EMBL" id="KPL87994.1"/>
    </source>
</evidence>
<feature type="domain" description="UspA" evidence="2">
    <location>
        <begin position="1"/>
        <end position="138"/>
    </location>
</feature>
<evidence type="ECO:0000313" key="3">
    <source>
        <dbReference type="EMBL" id="GAP63640.1"/>
    </source>
</evidence>
<dbReference type="CDD" id="cd00293">
    <property type="entry name" value="USP-like"/>
    <property type="match status" value="1"/>
</dbReference>
<dbReference type="FunCoup" id="A0A0M9UD66">
    <property type="interactions" value="106"/>
</dbReference>
<dbReference type="InterPro" id="IPR006015">
    <property type="entry name" value="Universal_stress_UspA"/>
</dbReference>
<protein>
    <recommendedName>
        <fullName evidence="2">UspA domain-containing protein</fullName>
    </recommendedName>
</protein>
<dbReference type="PANTHER" id="PTHR46268:SF6">
    <property type="entry name" value="UNIVERSAL STRESS PROTEIN UP12"/>
    <property type="match status" value="1"/>
</dbReference>
<dbReference type="EMBL" id="BBZA01000179">
    <property type="protein sequence ID" value="GAP63640.1"/>
    <property type="molecule type" value="Genomic_DNA"/>
</dbReference>
<comment type="caution">
    <text evidence="3">The sequence shown here is derived from an EMBL/GenBank/DDBJ whole genome shotgun (WGS) entry which is preliminary data.</text>
</comment>
<dbReference type="InParanoid" id="A0A0M9UD66"/>
<comment type="similarity">
    <text evidence="1">Belongs to the universal stress protein A family.</text>
</comment>
<dbReference type="EMBL" id="LGKN01000005">
    <property type="protein sequence ID" value="KPL87994.1"/>
    <property type="molecule type" value="Genomic_DNA"/>
</dbReference>
<reference evidence="4 6" key="2">
    <citation type="submission" date="2015-07" db="EMBL/GenBank/DDBJ databases">
        <title>Whole genome sequence of Ardenticatena maritima DSM 23922.</title>
        <authorList>
            <person name="Hemp J."/>
            <person name="Ward L.M."/>
            <person name="Pace L.A."/>
            <person name="Fischer W.W."/>
        </authorList>
    </citation>
    <scope>NUCLEOTIDE SEQUENCE [LARGE SCALE GENOMIC DNA]</scope>
    <source>
        <strain evidence="4 6">110S</strain>
    </source>
</reference>
<dbReference type="Proteomes" id="UP000050502">
    <property type="component" value="Unassembled WGS sequence"/>
</dbReference>
<proteinExistence type="inferred from homology"/>
<evidence type="ECO:0000313" key="5">
    <source>
        <dbReference type="Proteomes" id="UP000037784"/>
    </source>
</evidence>
<organism evidence="3 5">
    <name type="scientific">Ardenticatena maritima</name>
    <dbReference type="NCBI Taxonomy" id="872965"/>
    <lineage>
        <taxon>Bacteria</taxon>
        <taxon>Bacillati</taxon>
        <taxon>Chloroflexota</taxon>
        <taxon>Ardenticatenia</taxon>
        <taxon>Ardenticatenales</taxon>
        <taxon>Ardenticatenaceae</taxon>
        <taxon>Ardenticatena</taxon>
    </lineage>
</organism>
<dbReference type="Pfam" id="PF00582">
    <property type="entry name" value="Usp"/>
    <property type="match status" value="1"/>
</dbReference>
<dbReference type="Gene3D" id="3.40.50.620">
    <property type="entry name" value="HUPs"/>
    <property type="match status" value="1"/>
</dbReference>
<reference evidence="3 5" key="1">
    <citation type="journal article" date="2015" name="Genome Announc.">
        <title>Draft Genome Sequence of a Heterotrophic Facultative Anaerobic Thermophilic Bacterium, Ardenticatena maritima Strain 110ST.</title>
        <authorList>
            <person name="Kawaichi S."/>
            <person name="Yoshida T."/>
            <person name="Sako Y."/>
            <person name="Nakamura R."/>
        </authorList>
    </citation>
    <scope>NUCLEOTIDE SEQUENCE [LARGE SCALE GENOMIC DNA]</scope>
    <source>
        <strain evidence="3 5">110S</strain>
    </source>
</reference>
<keyword evidence="5" id="KW-1185">Reference proteome</keyword>